<dbReference type="InterPro" id="IPR051372">
    <property type="entry name" value="CWC21"/>
</dbReference>
<dbReference type="CDD" id="cd21372">
    <property type="entry name" value="cwf21_CWC21-like"/>
    <property type="match status" value="1"/>
</dbReference>
<evidence type="ECO:0000256" key="7">
    <source>
        <dbReference type="ARBA" id="ARBA00023242"/>
    </source>
</evidence>
<dbReference type="AlphaFoldDB" id="A0A7G3ZMM7"/>
<proteinExistence type="inferred from homology"/>
<dbReference type="PANTHER" id="PTHR36562:SF5">
    <property type="entry name" value="SERINE_ARGININE REPETITIVE MATRIX 2"/>
    <property type="match status" value="1"/>
</dbReference>
<dbReference type="OrthoDB" id="10267305at2759"/>
<dbReference type="GO" id="GO:0005681">
    <property type="term" value="C:spliceosomal complex"/>
    <property type="evidence" value="ECO:0007669"/>
    <property type="project" value="UniProtKB-KW"/>
</dbReference>
<comment type="similarity">
    <text evidence="2">Belongs to the CWC21 family.</text>
</comment>
<dbReference type="SMART" id="SM01115">
    <property type="entry name" value="cwf21"/>
    <property type="match status" value="1"/>
</dbReference>
<evidence type="ECO:0000256" key="5">
    <source>
        <dbReference type="ARBA" id="ARBA00022728"/>
    </source>
</evidence>
<dbReference type="Gene3D" id="6.10.140.420">
    <property type="match status" value="1"/>
</dbReference>
<evidence type="ECO:0000256" key="3">
    <source>
        <dbReference type="ARBA" id="ARBA00020641"/>
    </source>
</evidence>
<feature type="region of interest" description="Disordered" evidence="8">
    <location>
        <begin position="1"/>
        <end position="72"/>
    </location>
</feature>
<reference evidence="10 11" key="1">
    <citation type="submission" date="2020-06" db="EMBL/GenBank/DDBJ databases">
        <title>The yeast mating-type switching endonuclease HO is a domesticated member of an unorthodox homing genetic element family.</title>
        <authorList>
            <person name="Coughlan A.Y."/>
            <person name="Lombardi L."/>
            <person name="Braun-Galleani S."/>
            <person name="Martos A.R."/>
            <person name="Galeote V."/>
            <person name="Bigey F."/>
            <person name="Dequin S."/>
            <person name="Byrne K.P."/>
            <person name="Wolfe K.H."/>
        </authorList>
    </citation>
    <scope>NUCLEOTIDE SEQUENCE [LARGE SCALE GENOMIC DNA]</scope>
    <source>
        <strain evidence="10 11">CBS764</strain>
    </source>
</reference>
<dbReference type="PANTHER" id="PTHR36562">
    <property type="entry name" value="SERINE/ARGININE REPETITIVE MATRIX 2"/>
    <property type="match status" value="1"/>
</dbReference>
<dbReference type="GeneID" id="59328029"/>
<dbReference type="GO" id="GO:0006397">
    <property type="term" value="P:mRNA processing"/>
    <property type="evidence" value="ECO:0007669"/>
    <property type="project" value="UniProtKB-KW"/>
</dbReference>
<gene>
    <name evidence="10" type="ORF">HG536_0H01380</name>
</gene>
<dbReference type="GO" id="GO:0008380">
    <property type="term" value="P:RNA splicing"/>
    <property type="evidence" value="ECO:0007669"/>
    <property type="project" value="UniProtKB-KW"/>
</dbReference>
<keyword evidence="11" id="KW-1185">Reference proteome</keyword>
<evidence type="ECO:0000259" key="9">
    <source>
        <dbReference type="SMART" id="SM01115"/>
    </source>
</evidence>
<evidence type="ECO:0000256" key="8">
    <source>
        <dbReference type="SAM" id="MobiDB-lite"/>
    </source>
</evidence>
<dbReference type="InterPro" id="IPR013170">
    <property type="entry name" value="mRNA_splic_Cwf21_dom"/>
</dbReference>
<dbReference type="RefSeq" id="XP_037141437.1">
    <property type="nucleotide sequence ID" value="XM_037285541.1"/>
</dbReference>
<feature type="region of interest" description="Disordered" evidence="8">
    <location>
        <begin position="127"/>
        <end position="148"/>
    </location>
</feature>
<accession>A0A7G3ZMM7</accession>
<evidence type="ECO:0000313" key="10">
    <source>
        <dbReference type="EMBL" id="QLL34763.1"/>
    </source>
</evidence>
<dbReference type="Pfam" id="PF08312">
    <property type="entry name" value="cwf21"/>
    <property type="match status" value="1"/>
</dbReference>
<dbReference type="Proteomes" id="UP000515788">
    <property type="component" value="Chromosome 8"/>
</dbReference>
<keyword evidence="6" id="KW-0508">mRNA splicing</keyword>
<comment type="subcellular location">
    <subcellularLocation>
        <location evidence="1">Nucleus</location>
    </subcellularLocation>
</comment>
<feature type="compositionally biased region" description="Basic and acidic residues" evidence="8">
    <location>
        <begin position="130"/>
        <end position="148"/>
    </location>
</feature>
<dbReference type="EMBL" id="CP059253">
    <property type="protein sequence ID" value="QLL34763.1"/>
    <property type="molecule type" value="Genomic_DNA"/>
</dbReference>
<sequence>MSYNGIGLKSAKGSSTSGHIQRSLAHNDESKRTQLKNYTARRKADKIDKPNGQPSGSIQKARLPSQESMMKHLSRRQIEVAVCELRDELEDRDVEEDVIEQRCDELRTKLLKEQETEQRISKLYQTRSQRLKDAGERQSNEELVKTQN</sequence>
<name>A0A7G3ZMM7_9SACH</name>
<evidence type="ECO:0000256" key="1">
    <source>
        <dbReference type="ARBA" id="ARBA00004123"/>
    </source>
</evidence>
<feature type="domain" description="CWF21" evidence="9">
    <location>
        <begin position="70"/>
        <end position="115"/>
    </location>
</feature>
<evidence type="ECO:0000313" key="11">
    <source>
        <dbReference type="Proteomes" id="UP000515788"/>
    </source>
</evidence>
<keyword evidence="4" id="KW-0507">mRNA processing</keyword>
<evidence type="ECO:0000256" key="2">
    <source>
        <dbReference type="ARBA" id="ARBA00005954"/>
    </source>
</evidence>
<organism evidence="10 11">
    <name type="scientific">Torulaspora globosa</name>
    <dbReference type="NCBI Taxonomy" id="48254"/>
    <lineage>
        <taxon>Eukaryota</taxon>
        <taxon>Fungi</taxon>
        <taxon>Dikarya</taxon>
        <taxon>Ascomycota</taxon>
        <taxon>Saccharomycotina</taxon>
        <taxon>Saccharomycetes</taxon>
        <taxon>Saccharomycetales</taxon>
        <taxon>Saccharomycetaceae</taxon>
        <taxon>Torulaspora</taxon>
    </lineage>
</organism>
<evidence type="ECO:0000256" key="4">
    <source>
        <dbReference type="ARBA" id="ARBA00022664"/>
    </source>
</evidence>
<keyword evidence="5" id="KW-0747">Spliceosome</keyword>
<dbReference type="KEGG" id="tgb:HG536_0H01380"/>
<evidence type="ECO:0000256" key="6">
    <source>
        <dbReference type="ARBA" id="ARBA00023187"/>
    </source>
</evidence>
<keyword evidence="7" id="KW-0539">Nucleus</keyword>
<protein>
    <recommendedName>
        <fullName evidence="3">Pre-mRNA-splicing factor CWC21</fullName>
    </recommendedName>
</protein>